<reference evidence="3" key="1">
    <citation type="submission" date="2013-12" db="EMBL/GenBank/DDBJ databases">
        <title>The Genome Sequence of Aphanomyces invadans NJM9701.</title>
        <authorList>
            <consortium name="The Broad Institute Genomics Platform"/>
            <person name="Russ C."/>
            <person name="Tyler B."/>
            <person name="van West P."/>
            <person name="Dieguez-Uribeondo J."/>
            <person name="Young S.K."/>
            <person name="Zeng Q."/>
            <person name="Gargeya S."/>
            <person name="Fitzgerald M."/>
            <person name="Abouelleil A."/>
            <person name="Alvarado L."/>
            <person name="Chapman S.B."/>
            <person name="Gainer-Dewar J."/>
            <person name="Goldberg J."/>
            <person name="Griggs A."/>
            <person name="Gujja S."/>
            <person name="Hansen M."/>
            <person name="Howarth C."/>
            <person name="Imamovic A."/>
            <person name="Ireland A."/>
            <person name="Larimer J."/>
            <person name="McCowan C."/>
            <person name="Murphy C."/>
            <person name="Pearson M."/>
            <person name="Poon T.W."/>
            <person name="Priest M."/>
            <person name="Roberts A."/>
            <person name="Saif S."/>
            <person name="Shea T."/>
            <person name="Sykes S."/>
            <person name="Wortman J."/>
            <person name="Nusbaum C."/>
            <person name="Birren B."/>
        </authorList>
    </citation>
    <scope>NUCLEOTIDE SEQUENCE [LARGE SCALE GENOMIC DNA]</scope>
    <source>
        <strain evidence="3">NJM9701</strain>
    </source>
</reference>
<protein>
    <submittedName>
        <fullName evidence="3">Uncharacterized protein</fullName>
    </submittedName>
</protein>
<feature type="region of interest" description="Disordered" evidence="2">
    <location>
        <begin position="258"/>
        <end position="280"/>
    </location>
</feature>
<name>A0A024TX68_9STRA</name>
<organism evidence="3">
    <name type="scientific">Aphanomyces invadans</name>
    <dbReference type="NCBI Taxonomy" id="157072"/>
    <lineage>
        <taxon>Eukaryota</taxon>
        <taxon>Sar</taxon>
        <taxon>Stramenopiles</taxon>
        <taxon>Oomycota</taxon>
        <taxon>Saprolegniomycetes</taxon>
        <taxon>Saprolegniales</taxon>
        <taxon>Verrucalvaceae</taxon>
        <taxon>Aphanomyces</taxon>
    </lineage>
</organism>
<feature type="coiled-coil region" evidence="1">
    <location>
        <begin position="208"/>
        <end position="235"/>
    </location>
</feature>
<dbReference type="OrthoDB" id="71197at2759"/>
<evidence type="ECO:0000256" key="1">
    <source>
        <dbReference type="SAM" id="Coils"/>
    </source>
</evidence>
<dbReference type="EMBL" id="KI913969">
    <property type="protein sequence ID" value="ETV98579.1"/>
    <property type="molecule type" value="Genomic_DNA"/>
</dbReference>
<dbReference type="STRING" id="157072.A0A024TX68"/>
<dbReference type="AlphaFoldDB" id="A0A024TX68"/>
<feature type="coiled-coil region" evidence="1">
    <location>
        <begin position="48"/>
        <end position="82"/>
    </location>
</feature>
<evidence type="ECO:0000313" key="3">
    <source>
        <dbReference type="EMBL" id="ETV98579.1"/>
    </source>
</evidence>
<sequence>MLTKGLVEVMDVHVAVGNNNIGGDDELRMAARAGLILLEKNAALEVDVELLSTELHRYKVQHRELQMEVQTLRDQRKTAVLEVQAAHKEAKALQASFRTERATWHSTEQALTQQLRSLTSELQLARQQTQEVIHPTAHVASIESSNFDDHNLTTSLTEEEPATVEDPRVALLQAENDDLHVQVSQVLQELSQLQVSWSQSTYASNQRIQSLEHELHKLTRENKLLKEEQAEERDLIDSLRTMVQTYKKIADARPFGAAASTVGDDSNQDTHDEDRTSLSTCSNETHDLETSMHEDVMALNSALERRVRELEAQVAQTTSDDAKLLEEQLNGTKEALKHTKQQWIAAVTAKKEAQACTAAAHEELARMQEAFQNVQEKLQSSGTKPDDEYVDWMEDSVVHPAPPGDLDSPLIGCLLQHWTSDKELWGDLFRWLQGTIHGHPTHHSVRMDRLSSEVSAGFVQLLVPVLREVHGVHVKVMRRTSVHVLTDLVLSVATESLVGSSIRLESVAPSSPGVLYLVS</sequence>
<gene>
    <name evidence="3" type="ORF">H310_08702</name>
</gene>
<dbReference type="RefSeq" id="XP_008872776.1">
    <property type="nucleotide sequence ID" value="XM_008874554.1"/>
</dbReference>
<dbReference type="eggNOG" id="ENOG502QWN2">
    <property type="taxonomic scope" value="Eukaryota"/>
</dbReference>
<dbReference type="GeneID" id="20085752"/>
<evidence type="ECO:0000256" key="2">
    <source>
        <dbReference type="SAM" id="MobiDB-lite"/>
    </source>
</evidence>
<accession>A0A024TX68</accession>
<feature type="coiled-coil region" evidence="1">
    <location>
        <begin position="293"/>
        <end position="377"/>
    </location>
</feature>
<proteinExistence type="predicted"/>
<keyword evidence="1" id="KW-0175">Coiled coil</keyword>
<dbReference type="VEuPathDB" id="FungiDB:H310_08702"/>